<organism evidence="2 3">
    <name type="scientific">Shinella oryzae</name>
    <dbReference type="NCBI Taxonomy" id="2871820"/>
    <lineage>
        <taxon>Bacteria</taxon>
        <taxon>Pseudomonadati</taxon>
        <taxon>Pseudomonadota</taxon>
        <taxon>Alphaproteobacteria</taxon>
        <taxon>Hyphomicrobiales</taxon>
        <taxon>Rhizobiaceae</taxon>
        <taxon>Shinella</taxon>
    </lineage>
</organism>
<dbReference type="PANTHER" id="PTHR12526">
    <property type="entry name" value="GLYCOSYLTRANSFERASE"/>
    <property type="match status" value="1"/>
</dbReference>
<sequence>MRIWMATVGEPLPIDEGPTRLLRTAQFAQWAADRGHDVVFFTNTMDHYKRKLRANATTVYEISENYKIIALEGRHYKGSMTMARLMSHMDVAASFRAISSDLTPPDVVLSSYPIEELSRALLDYCEPRGIPVVLDTRDFWPDIFPELLPRALRWAGRLVFFPFEYRARQTFRRATAVSGITRSAMEWGQKMAGRAPRETDFWFPFSYVRLEQRPPIAREGLRLCFLGTLTPRNGLEVVIDAMRILQKSGLNYQLDICGTGEAEGLLRTRAEGLENVRFRGWLNATQLLAVLAESDFGVLPYNRPDFFKVVPNKFAEYLAAGVPVFSCTDGEVRSLIVENECGIWAEPDAAKMADALARTSSASLAILRGKARQTFDNIFEQDRVFADALAHLKQVASNLRR</sequence>
<accession>A0ABY9JYT0</accession>
<dbReference type="Pfam" id="PF13579">
    <property type="entry name" value="Glyco_trans_4_4"/>
    <property type="match status" value="1"/>
</dbReference>
<dbReference type="Gene3D" id="3.40.50.2000">
    <property type="entry name" value="Glycogen Phosphorylase B"/>
    <property type="match status" value="2"/>
</dbReference>
<dbReference type="EMBL" id="CP132314">
    <property type="protein sequence ID" value="WLS01478.1"/>
    <property type="molecule type" value="Genomic_DNA"/>
</dbReference>
<dbReference type="SUPFAM" id="SSF53756">
    <property type="entry name" value="UDP-Glycosyltransferase/glycogen phosphorylase"/>
    <property type="match status" value="1"/>
</dbReference>
<keyword evidence="3" id="KW-1185">Reference proteome</keyword>
<dbReference type="Pfam" id="PF13692">
    <property type="entry name" value="Glyco_trans_1_4"/>
    <property type="match status" value="1"/>
</dbReference>
<dbReference type="CDD" id="cd03794">
    <property type="entry name" value="GT4_WbuB-like"/>
    <property type="match status" value="1"/>
</dbReference>
<dbReference type="PANTHER" id="PTHR12526:SF638">
    <property type="entry name" value="SPORE COAT PROTEIN SA"/>
    <property type="match status" value="1"/>
</dbReference>
<evidence type="ECO:0000313" key="2">
    <source>
        <dbReference type="EMBL" id="WLS01478.1"/>
    </source>
</evidence>
<name>A0ABY9JYT0_9HYPH</name>
<feature type="domain" description="Glycosyltransferase subfamily 4-like N-terminal" evidence="1">
    <location>
        <begin position="23"/>
        <end position="190"/>
    </location>
</feature>
<evidence type="ECO:0000259" key="1">
    <source>
        <dbReference type="Pfam" id="PF13579"/>
    </source>
</evidence>
<dbReference type="Proteomes" id="UP001225788">
    <property type="component" value="Chromosome"/>
</dbReference>
<dbReference type="InterPro" id="IPR028098">
    <property type="entry name" value="Glyco_trans_4-like_N"/>
</dbReference>
<proteinExistence type="predicted"/>
<reference evidence="2 3" key="1">
    <citation type="submission" date="2023-08" db="EMBL/GenBank/DDBJ databases">
        <title>Pathogen: clinical or host-associated sample.</title>
        <authorList>
            <person name="Hergert J."/>
            <person name="Casey R."/>
            <person name="Wagner J."/>
            <person name="Young E.L."/>
            <person name="Oakeson K.F."/>
        </authorList>
    </citation>
    <scope>NUCLEOTIDE SEQUENCE [LARGE SCALE GENOMIC DNA]</scope>
    <source>
        <strain evidence="2 3">UPHL-collab-2</strain>
    </source>
</reference>
<evidence type="ECO:0000313" key="3">
    <source>
        <dbReference type="Proteomes" id="UP001225788"/>
    </source>
</evidence>
<gene>
    <name evidence="2" type="ORF">Q9315_08380</name>
</gene>
<dbReference type="RefSeq" id="WP_306156402.1">
    <property type="nucleotide sequence ID" value="NZ_CP132314.1"/>
</dbReference>
<protein>
    <submittedName>
        <fullName evidence="2">Glycosyltransferase family 4 protein</fullName>
    </submittedName>
</protein>